<name>A0A6J6GIV8_9ZZZZ</name>
<evidence type="ECO:0000313" key="5">
    <source>
        <dbReference type="EMBL" id="CAB4601241.1"/>
    </source>
</evidence>
<comment type="similarity">
    <text evidence="1">Belongs to the 6-phosphogluconate dehydrogenase family.</text>
</comment>
<dbReference type="Pfam" id="PF03446">
    <property type="entry name" value="NAD_binding_2"/>
    <property type="match status" value="1"/>
</dbReference>
<dbReference type="NCBIfam" id="NF007161">
    <property type="entry name" value="PRK09599.1"/>
    <property type="match status" value="1"/>
</dbReference>
<dbReference type="InterPro" id="IPR006115">
    <property type="entry name" value="6PGDH_NADP-bd"/>
</dbReference>
<dbReference type="GO" id="GO:0050661">
    <property type="term" value="F:NADP binding"/>
    <property type="evidence" value="ECO:0007669"/>
    <property type="project" value="InterPro"/>
</dbReference>
<dbReference type="PROSITE" id="PS00895">
    <property type="entry name" value="3_HYDROXYISOBUT_DH"/>
    <property type="match status" value="1"/>
</dbReference>
<dbReference type="GO" id="GO:0019521">
    <property type="term" value="P:D-gluconate metabolic process"/>
    <property type="evidence" value="ECO:0007669"/>
    <property type="project" value="UniProtKB-KW"/>
</dbReference>
<dbReference type="SMART" id="SM01350">
    <property type="entry name" value="6PGD"/>
    <property type="match status" value="1"/>
</dbReference>
<dbReference type="PANTHER" id="PTHR11811">
    <property type="entry name" value="6-PHOSPHOGLUCONATE DEHYDROGENASE"/>
    <property type="match status" value="1"/>
</dbReference>
<dbReference type="GO" id="GO:0006098">
    <property type="term" value="P:pentose-phosphate shunt"/>
    <property type="evidence" value="ECO:0007669"/>
    <property type="project" value="InterPro"/>
</dbReference>
<dbReference type="SUPFAM" id="SSF51735">
    <property type="entry name" value="NAD(P)-binding Rossmann-fold domains"/>
    <property type="match status" value="1"/>
</dbReference>
<evidence type="ECO:0000256" key="1">
    <source>
        <dbReference type="ARBA" id="ARBA00008419"/>
    </source>
</evidence>
<protein>
    <submittedName>
        <fullName evidence="5">Unannotated protein</fullName>
    </submittedName>
</protein>
<dbReference type="PRINTS" id="PR00076">
    <property type="entry name" value="6PGDHDRGNASE"/>
</dbReference>
<dbReference type="InterPro" id="IPR006183">
    <property type="entry name" value="Pgluconate_DH"/>
</dbReference>
<dbReference type="GO" id="GO:0004616">
    <property type="term" value="F:phosphogluconate dehydrogenase (decarboxylating) activity"/>
    <property type="evidence" value="ECO:0007669"/>
    <property type="project" value="InterPro"/>
</dbReference>
<dbReference type="InterPro" id="IPR036291">
    <property type="entry name" value="NAD(P)-bd_dom_sf"/>
</dbReference>
<gene>
    <name evidence="5" type="ORF">UFOPK1493_04335</name>
</gene>
<dbReference type="InterPro" id="IPR002204">
    <property type="entry name" value="3-OH-isobutyrate_DH-rel_CS"/>
</dbReference>
<dbReference type="NCBIfam" id="TIGR00872">
    <property type="entry name" value="gnd_rel"/>
    <property type="match status" value="1"/>
</dbReference>
<dbReference type="SUPFAM" id="SSF48179">
    <property type="entry name" value="6-phosphogluconate dehydrogenase C-terminal domain-like"/>
    <property type="match status" value="1"/>
</dbReference>
<dbReference type="InterPro" id="IPR008927">
    <property type="entry name" value="6-PGluconate_DH-like_C_sf"/>
</dbReference>
<evidence type="ECO:0000256" key="3">
    <source>
        <dbReference type="ARBA" id="ARBA00023064"/>
    </source>
</evidence>
<dbReference type="Pfam" id="PF00393">
    <property type="entry name" value="6PGD"/>
    <property type="match status" value="2"/>
</dbReference>
<dbReference type="InterPro" id="IPR006114">
    <property type="entry name" value="6PGDH_C"/>
</dbReference>
<dbReference type="Gene3D" id="3.40.50.720">
    <property type="entry name" value="NAD(P)-binding Rossmann-like Domain"/>
    <property type="match status" value="1"/>
</dbReference>
<feature type="domain" description="6-phosphogluconate dehydrogenase C-terminal" evidence="4">
    <location>
        <begin position="184"/>
        <end position="335"/>
    </location>
</feature>
<sequence length="341" mass="36075">MQIGMVGLGRMGANMVRRLRAGGHDCVAHDVNADAVAAIAAEGAHGVTSLEDLVAALDAPRHVWIMVPAAFVGGTVDRLADLLDPGDVIVDGGNSWYRDDVDRAAPLAERGLHFVDVGTSGGVFGLERGYCLMVGGDDEAVARLAPVFDTLAPGVDTAPRTPGRTGEPDPAERGWLHCGPSGAGHFVKMVHNGIEYGLMAAYAEGLNVLAKANIGSESRPKDAETAPLTHPEYYRYDFDLAAITELWRRGSVVSSWLLDLTAAALHDDPELDGFAGRVSDSGEGRWTIHAAVDEGVPVPTLASALWDRFSSRDRGDVAHKVLSAMRSQFGGHRESPASTGH</sequence>
<dbReference type="InterPro" id="IPR004849">
    <property type="entry name" value="6DGDH_YqeC"/>
</dbReference>
<accession>A0A6J6GIV8</accession>
<proteinExistence type="inferred from homology"/>
<evidence type="ECO:0000256" key="2">
    <source>
        <dbReference type="ARBA" id="ARBA00023002"/>
    </source>
</evidence>
<keyword evidence="2" id="KW-0560">Oxidoreductase</keyword>
<reference evidence="5" key="1">
    <citation type="submission" date="2020-05" db="EMBL/GenBank/DDBJ databases">
        <authorList>
            <person name="Chiriac C."/>
            <person name="Salcher M."/>
            <person name="Ghai R."/>
            <person name="Kavagutti S V."/>
        </authorList>
    </citation>
    <scope>NUCLEOTIDE SEQUENCE</scope>
</reference>
<dbReference type="InterPro" id="IPR013328">
    <property type="entry name" value="6PGD_dom2"/>
</dbReference>
<dbReference type="EMBL" id="CAEZSR010000327">
    <property type="protein sequence ID" value="CAB4601241.1"/>
    <property type="molecule type" value="Genomic_DNA"/>
</dbReference>
<organism evidence="5">
    <name type="scientific">freshwater metagenome</name>
    <dbReference type="NCBI Taxonomy" id="449393"/>
    <lineage>
        <taxon>unclassified sequences</taxon>
        <taxon>metagenomes</taxon>
        <taxon>ecological metagenomes</taxon>
    </lineage>
</organism>
<keyword evidence="3" id="KW-0311">Gluconate utilization</keyword>
<dbReference type="Gene3D" id="1.10.1040.10">
    <property type="entry name" value="N-(1-d-carboxylethyl)-l-norvaline Dehydrogenase, domain 2"/>
    <property type="match status" value="1"/>
</dbReference>
<dbReference type="AlphaFoldDB" id="A0A6J6GIV8"/>
<evidence type="ECO:0000259" key="4">
    <source>
        <dbReference type="SMART" id="SM01350"/>
    </source>
</evidence>